<keyword evidence="3" id="KW-1185">Reference proteome</keyword>
<dbReference type="AlphaFoldDB" id="A0A5C3PE16"/>
<feature type="compositionally biased region" description="Basic residues" evidence="1">
    <location>
        <begin position="59"/>
        <end position="68"/>
    </location>
</feature>
<protein>
    <submittedName>
        <fullName evidence="2">Uncharacterized protein</fullName>
    </submittedName>
</protein>
<evidence type="ECO:0000256" key="1">
    <source>
        <dbReference type="SAM" id="MobiDB-lite"/>
    </source>
</evidence>
<dbReference type="Proteomes" id="UP000308197">
    <property type="component" value="Unassembled WGS sequence"/>
</dbReference>
<sequence length="68" mass="7408">MSYALPPALAASHPGFHALPCASAIPRDICATKRRPAALSIPRGDMRRGTSSAELRRAVSTHRRMRIQ</sequence>
<evidence type="ECO:0000313" key="2">
    <source>
        <dbReference type="EMBL" id="TFK87501.1"/>
    </source>
</evidence>
<organism evidence="2 3">
    <name type="scientific">Polyporus arcularius HHB13444</name>
    <dbReference type="NCBI Taxonomy" id="1314778"/>
    <lineage>
        <taxon>Eukaryota</taxon>
        <taxon>Fungi</taxon>
        <taxon>Dikarya</taxon>
        <taxon>Basidiomycota</taxon>
        <taxon>Agaricomycotina</taxon>
        <taxon>Agaricomycetes</taxon>
        <taxon>Polyporales</taxon>
        <taxon>Polyporaceae</taxon>
        <taxon>Polyporus</taxon>
    </lineage>
</organism>
<accession>A0A5C3PE16</accession>
<reference evidence="2 3" key="1">
    <citation type="journal article" date="2019" name="Nat. Ecol. Evol.">
        <title>Megaphylogeny resolves global patterns of mushroom evolution.</title>
        <authorList>
            <person name="Varga T."/>
            <person name="Krizsan K."/>
            <person name="Foldi C."/>
            <person name="Dima B."/>
            <person name="Sanchez-Garcia M."/>
            <person name="Sanchez-Ramirez S."/>
            <person name="Szollosi G.J."/>
            <person name="Szarkandi J.G."/>
            <person name="Papp V."/>
            <person name="Albert L."/>
            <person name="Andreopoulos W."/>
            <person name="Angelini C."/>
            <person name="Antonin V."/>
            <person name="Barry K.W."/>
            <person name="Bougher N.L."/>
            <person name="Buchanan P."/>
            <person name="Buyck B."/>
            <person name="Bense V."/>
            <person name="Catcheside P."/>
            <person name="Chovatia M."/>
            <person name="Cooper J."/>
            <person name="Damon W."/>
            <person name="Desjardin D."/>
            <person name="Finy P."/>
            <person name="Geml J."/>
            <person name="Haridas S."/>
            <person name="Hughes K."/>
            <person name="Justo A."/>
            <person name="Karasinski D."/>
            <person name="Kautmanova I."/>
            <person name="Kiss B."/>
            <person name="Kocsube S."/>
            <person name="Kotiranta H."/>
            <person name="LaButti K.M."/>
            <person name="Lechner B.E."/>
            <person name="Liimatainen K."/>
            <person name="Lipzen A."/>
            <person name="Lukacs Z."/>
            <person name="Mihaltcheva S."/>
            <person name="Morgado L.N."/>
            <person name="Niskanen T."/>
            <person name="Noordeloos M.E."/>
            <person name="Ohm R.A."/>
            <person name="Ortiz-Santana B."/>
            <person name="Ovrebo C."/>
            <person name="Racz N."/>
            <person name="Riley R."/>
            <person name="Savchenko A."/>
            <person name="Shiryaev A."/>
            <person name="Soop K."/>
            <person name="Spirin V."/>
            <person name="Szebenyi C."/>
            <person name="Tomsovsky M."/>
            <person name="Tulloss R.E."/>
            <person name="Uehling J."/>
            <person name="Grigoriev I.V."/>
            <person name="Vagvolgyi C."/>
            <person name="Papp T."/>
            <person name="Martin F.M."/>
            <person name="Miettinen O."/>
            <person name="Hibbett D.S."/>
            <person name="Nagy L.G."/>
        </authorList>
    </citation>
    <scope>NUCLEOTIDE SEQUENCE [LARGE SCALE GENOMIC DNA]</scope>
    <source>
        <strain evidence="2 3">HHB13444</strain>
    </source>
</reference>
<dbReference type="EMBL" id="ML211150">
    <property type="protein sequence ID" value="TFK87501.1"/>
    <property type="molecule type" value="Genomic_DNA"/>
</dbReference>
<feature type="region of interest" description="Disordered" evidence="1">
    <location>
        <begin position="40"/>
        <end position="68"/>
    </location>
</feature>
<name>A0A5C3PE16_9APHY</name>
<proteinExistence type="predicted"/>
<gene>
    <name evidence="2" type="ORF">K466DRAFT_107441</name>
</gene>
<evidence type="ECO:0000313" key="3">
    <source>
        <dbReference type="Proteomes" id="UP000308197"/>
    </source>
</evidence>
<dbReference type="InParanoid" id="A0A5C3PE16"/>